<dbReference type="Proteomes" id="UP000499080">
    <property type="component" value="Unassembled WGS sequence"/>
</dbReference>
<gene>
    <name evidence="2" type="ORF">AVEN_272177_1</name>
</gene>
<keyword evidence="3" id="KW-1185">Reference proteome</keyword>
<dbReference type="EMBL" id="BGPR01002191">
    <property type="protein sequence ID" value="GBM69358.1"/>
    <property type="molecule type" value="Genomic_DNA"/>
</dbReference>
<protein>
    <submittedName>
        <fullName evidence="2">Uncharacterized protein</fullName>
    </submittedName>
</protein>
<evidence type="ECO:0000256" key="1">
    <source>
        <dbReference type="SAM" id="MobiDB-lite"/>
    </source>
</evidence>
<reference evidence="2 3" key="1">
    <citation type="journal article" date="2019" name="Sci. Rep.">
        <title>Orb-weaving spider Araneus ventricosus genome elucidates the spidroin gene catalogue.</title>
        <authorList>
            <person name="Kono N."/>
            <person name="Nakamura H."/>
            <person name="Ohtoshi R."/>
            <person name="Moran D.A.P."/>
            <person name="Shinohara A."/>
            <person name="Yoshida Y."/>
            <person name="Fujiwara M."/>
            <person name="Mori M."/>
            <person name="Tomita M."/>
            <person name="Arakawa K."/>
        </authorList>
    </citation>
    <scope>NUCLEOTIDE SEQUENCE [LARGE SCALE GENOMIC DNA]</scope>
</reference>
<accession>A0A4Y2HVP7</accession>
<evidence type="ECO:0000313" key="3">
    <source>
        <dbReference type="Proteomes" id="UP000499080"/>
    </source>
</evidence>
<proteinExistence type="predicted"/>
<comment type="caution">
    <text evidence="2">The sequence shown here is derived from an EMBL/GenBank/DDBJ whole genome shotgun (WGS) entry which is preliminary data.</text>
</comment>
<organism evidence="2 3">
    <name type="scientific">Araneus ventricosus</name>
    <name type="common">Orbweaver spider</name>
    <name type="synonym">Epeira ventricosa</name>
    <dbReference type="NCBI Taxonomy" id="182803"/>
    <lineage>
        <taxon>Eukaryota</taxon>
        <taxon>Metazoa</taxon>
        <taxon>Ecdysozoa</taxon>
        <taxon>Arthropoda</taxon>
        <taxon>Chelicerata</taxon>
        <taxon>Arachnida</taxon>
        <taxon>Araneae</taxon>
        <taxon>Araneomorphae</taxon>
        <taxon>Entelegynae</taxon>
        <taxon>Araneoidea</taxon>
        <taxon>Araneidae</taxon>
        <taxon>Araneus</taxon>
    </lineage>
</organism>
<dbReference type="AlphaFoldDB" id="A0A4Y2HVP7"/>
<name>A0A4Y2HVP7_ARAVE</name>
<evidence type="ECO:0000313" key="2">
    <source>
        <dbReference type="EMBL" id="GBM69358.1"/>
    </source>
</evidence>
<dbReference type="OrthoDB" id="6781533at2759"/>
<sequence length="119" mass="13444">MSYRIKAKLDHIQCPFLLNITRAYRTTPTNALQVISGIMPLHLKLEAEANFIRVTCLRHNVTIDGEELLSENYEEKASGWSHHQFMSSDDDKISTEEDSDAVVQNNTFTDGSKMEQGVG</sequence>
<feature type="region of interest" description="Disordered" evidence="1">
    <location>
        <begin position="80"/>
        <end position="119"/>
    </location>
</feature>